<proteinExistence type="inferred from homology"/>
<keyword evidence="4 9" id="KW-0349">Heme</keyword>
<evidence type="ECO:0000256" key="11">
    <source>
        <dbReference type="SAM" id="Phobius"/>
    </source>
</evidence>
<keyword evidence="11" id="KW-0812">Transmembrane</keyword>
<comment type="similarity">
    <text evidence="3 10">Belongs to the cytochrome P450 family.</text>
</comment>
<dbReference type="InParanoid" id="A0A067MST0"/>
<dbReference type="InterPro" id="IPR050121">
    <property type="entry name" value="Cytochrome_P450_monoxygenase"/>
</dbReference>
<evidence type="ECO:0008006" key="14">
    <source>
        <dbReference type="Google" id="ProtNLM"/>
    </source>
</evidence>
<evidence type="ECO:0000256" key="10">
    <source>
        <dbReference type="RuleBase" id="RU000461"/>
    </source>
</evidence>
<evidence type="ECO:0000313" key="13">
    <source>
        <dbReference type="Proteomes" id="UP000027195"/>
    </source>
</evidence>
<organism evidence="12 13">
    <name type="scientific">Botryobasidium botryosum (strain FD-172 SS1)</name>
    <dbReference type="NCBI Taxonomy" id="930990"/>
    <lineage>
        <taxon>Eukaryota</taxon>
        <taxon>Fungi</taxon>
        <taxon>Dikarya</taxon>
        <taxon>Basidiomycota</taxon>
        <taxon>Agaricomycotina</taxon>
        <taxon>Agaricomycetes</taxon>
        <taxon>Cantharellales</taxon>
        <taxon>Botryobasidiaceae</taxon>
        <taxon>Botryobasidium</taxon>
    </lineage>
</organism>
<dbReference type="PRINTS" id="PR00385">
    <property type="entry name" value="P450"/>
</dbReference>
<evidence type="ECO:0000256" key="2">
    <source>
        <dbReference type="ARBA" id="ARBA00005179"/>
    </source>
</evidence>
<dbReference type="STRING" id="930990.A0A067MST0"/>
<gene>
    <name evidence="12" type="ORF">BOTBODRAFT_52044</name>
</gene>
<dbReference type="GO" id="GO:0020037">
    <property type="term" value="F:heme binding"/>
    <property type="evidence" value="ECO:0007669"/>
    <property type="project" value="InterPro"/>
</dbReference>
<evidence type="ECO:0000313" key="12">
    <source>
        <dbReference type="EMBL" id="KDQ18788.1"/>
    </source>
</evidence>
<dbReference type="AlphaFoldDB" id="A0A067MST0"/>
<evidence type="ECO:0000256" key="1">
    <source>
        <dbReference type="ARBA" id="ARBA00001971"/>
    </source>
</evidence>
<keyword evidence="13" id="KW-1185">Reference proteome</keyword>
<dbReference type="Pfam" id="PF00067">
    <property type="entry name" value="p450"/>
    <property type="match status" value="1"/>
</dbReference>
<keyword evidence="6 10" id="KW-0560">Oxidoreductase</keyword>
<keyword evidence="7 9" id="KW-0408">Iron</keyword>
<dbReference type="InterPro" id="IPR036396">
    <property type="entry name" value="Cyt_P450_sf"/>
</dbReference>
<evidence type="ECO:0000256" key="5">
    <source>
        <dbReference type="ARBA" id="ARBA00022723"/>
    </source>
</evidence>
<dbReference type="PANTHER" id="PTHR24305:SF166">
    <property type="entry name" value="CYTOCHROME P450 12A4, MITOCHONDRIAL-RELATED"/>
    <property type="match status" value="1"/>
</dbReference>
<dbReference type="Proteomes" id="UP000027195">
    <property type="component" value="Unassembled WGS sequence"/>
</dbReference>
<evidence type="ECO:0000256" key="9">
    <source>
        <dbReference type="PIRSR" id="PIRSR602401-1"/>
    </source>
</evidence>
<dbReference type="PRINTS" id="PR00463">
    <property type="entry name" value="EP450I"/>
</dbReference>
<feature type="transmembrane region" description="Helical" evidence="11">
    <location>
        <begin position="6"/>
        <end position="30"/>
    </location>
</feature>
<dbReference type="EMBL" id="KL198020">
    <property type="protein sequence ID" value="KDQ18788.1"/>
    <property type="molecule type" value="Genomic_DNA"/>
</dbReference>
<keyword evidence="11" id="KW-0472">Membrane</keyword>
<dbReference type="SUPFAM" id="SSF48264">
    <property type="entry name" value="Cytochrome P450"/>
    <property type="match status" value="1"/>
</dbReference>
<comment type="pathway">
    <text evidence="2">Secondary metabolite biosynthesis.</text>
</comment>
<name>A0A067MST0_BOTB1</name>
<evidence type="ECO:0000256" key="4">
    <source>
        <dbReference type="ARBA" id="ARBA00022617"/>
    </source>
</evidence>
<evidence type="ECO:0000256" key="6">
    <source>
        <dbReference type="ARBA" id="ARBA00023002"/>
    </source>
</evidence>
<dbReference type="GO" id="GO:0016705">
    <property type="term" value="F:oxidoreductase activity, acting on paired donors, with incorporation or reduction of molecular oxygen"/>
    <property type="evidence" value="ECO:0007669"/>
    <property type="project" value="InterPro"/>
</dbReference>
<accession>A0A067MST0</accession>
<dbReference type="GO" id="GO:0005506">
    <property type="term" value="F:iron ion binding"/>
    <property type="evidence" value="ECO:0007669"/>
    <property type="project" value="InterPro"/>
</dbReference>
<keyword evidence="8 10" id="KW-0503">Monooxygenase</keyword>
<dbReference type="InterPro" id="IPR017972">
    <property type="entry name" value="Cyt_P450_CS"/>
</dbReference>
<reference evidence="13" key="1">
    <citation type="journal article" date="2014" name="Proc. Natl. Acad. Sci. U.S.A.">
        <title>Extensive sampling of basidiomycete genomes demonstrates inadequacy of the white-rot/brown-rot paradigm for wood decay fungi.</title>
        <authorList>
            <person name="Riley R."/>
            <person name="Salamov A.A."/>
            <person name="Brown D.W."/>
            <person name="Nagy L.G."/>
            <person name="Floudas D."/>
            <person name="Held B.W."/>
            <person name="Levasseur A."/>
            <person name="Lombard V."/>
            <person name="Morin E."/>
            <person name="Otillar R."/>
            <person name="Lindquist E.A."/>
            <person name="Sun H."/>
            <person name="LaButti K.M."/>
            <person name="Schmutz J."/>
            <person name="Jabbour D."/>
            <person name="Luo H."/>
            <person name="Baker S.E."/>
            <person name="Pisabarro A.G."/>
            <person name="Walton J.D."/>
            <person name="Blanchette R.A."/>
            <person name="Henrissat B."/>
            <person name="Martin F."/>
            <person name="Cullen D."/>
            <person name="Hibbett D.S."/>
            <person name="Grigoriev I.V."/>
        </authorList>
    </citation>
    <scope>NUCLEOTIDE SEQUENCE [LARGE SCALE GENOMIC DNA]</scope>
    <source>
        <strain evidence="13">FD-172 SS1</strain>
    </source>
</reference>
<evidence type="ECO:0000256" key="8">
    <source>
        <dbReference type="ARBA" id="ARBA00023033"/>
    </source>
</evidence>
<dbReference type="GO" id="GO:0004497">
    <property type="term" value="F:monooxygenase activity"/>
    <property type="evidence" value="ECO:0007669"/>
    <property type="project" value="UniProtKB-KW"/>
</dbReference>
<dbReference type="InterPro" id="IPR001128">
    <property type="entry name" value="Cyt_P450"/>
</dbReference>
<sequence>MLLAIISFPITHFLVFSPAAVVFGVLYLLYQKFTGISLSQVRGPKNPSFWVGHLAEFFQGQSGHADLKWAKEFGGVVRIKGPFGVALQYVYQIGGYDFPKSPERRALSRSLADLGPGWAEGDIHKRQRRVLAPAFGAPEVRALLPPVRRCVHKLVAKWKQLVAEAPNGEVVLNAPKWLGLTTLETMGEAAFDYRFGALDGEDNPLIDVYNNFPALLFGSPSKWDVFVQAFTGWLPMPVIDFYYDYFPSRRLNVARENGKVATQVSRDLIEAKSIGKHEGMGGRDVLSLVVKANMSKNGKARLSEGEVLAQMRTLMLAGSETTSKTMTWFFFELAKHPDVQTRLREEIRAQEKIIALRGDTDFGVEDYDDMPYLKVVVKEGLRMYPPIPNAFRMTGKDDVIPLSKPLKTTTGEYITELPVPKGVRIITSIPAYNQDPDIWGPDAHVFNPERWFDETEKRASVGVYSNLLSFSGGVRFCPGYKFALVQLNTFLVELVRNFEFSPTEDLKRIRMESCLVVVPTLEGEVEKGAQMPLKVTLAPQDSDFLDV</sequence>
<evidence type="ECO:0000256" key="3">
    <source>
        <dbReference type="ARBA" id="ARBA00010617"/>
    </source>
</evidence>
<dbReference type="InterPro" id="IPR002401">
    <property type="entry name" value="Cyt_P450_E_grp-I"/>
</dbReference>
<dbReference type="PANTHER" id="PTHR24305">
    <property type="entry name" value="CYTOCHROME P450"/>
    <property type="match status" value="1"/>
</dbReference>
<feature type="binding site" description="axial binding residue" evidence="9">
    <location>
        <position position="477"/>
    </location>
    <ligand>
        <name>heme</name>
        <dbReference type="ChEBI" id="CHEBI:30413"/>
    </ligand>
    <ligandPart>
        <name>Fe</name>
        <dbReference type="ChEBI" id="CHEBI:18248"/>
    </ligandPart>
</feature>
<evidence type="ECO:0000256" key="7">
    <source>
        <dbReference type="ARBA" id="ARBA00023004"/>
    </source>
</evidence>
<keyword evidence="11" id="KW-1133">Transmembrane helix</keyword>
<dbReference type="CDD" id="cd11069">
    <property type="entry name" value="CYP_FUM15-like"/>
    <property type="match status" value="1"/>
</dbReference>
<dbReference type="HOGENOM" id="CLU_001570_5_11_1"/>
<keyword evidence="5 9" id="KW-0479">Metal-binding</keyword>
<comment type="cofactor">
    <cofactor evidence="1 9">
        <name>heme</name>
        <dbReference type="ChEBI" id="CHEBI:30413"/>
    </cofactor>
</comment>
<dbReference type="Gene3D" id="1.10.630.10">
    <property type="entry name" value="Cytochrome P450"/>
    <property type="match status" value="1"/>
</dbReference>
<dbReference type="PROSITE" id="PS00086">
    <property type="entry name" value="CYTOCHROME_P450"/>
    <property type="match status" value="1"/>
</dbReference>
<dbReference type="OrthoDB" id="1470350at2759"/>
<protein>
    <recommendedName>
        <fullName evidence="14">Cytochrome P450</fullName>
    </recommendedName>
</protein>